<organism evidence="2 3">
    <name type="scientific">Gordonibacter massiliensis</name>
    <name type="common">ex Traore et al. 2017</name>
    <dbReference type="NCBI Taxonomy" id="1841863"/>
    <lineage>
        <taxon>Bacteria</taxon>
        <taxon>Bacillati</taxon>
        <taxon>Actinomycetota</taxon>
        <taxon>Coriobacteriia</taxon>
        <taxon>Eggerthellales</taxon>
        <taxon>Eggerthellaceae</taxon>
        <taxon>Gordonibacter</taxon>
    </lineage>
</organism>
<evidence type="ECO:0000256" key="1">
    <source>
        <dbReference type="SAM" id="Phobius"/>
    </source>
</evidence>
<feature type="transmembrane region" description="Helical" evidence="1">
    <location>
        <begin position="41"/>
        <end position="61"/>
    </location>
</feature>
<dbReference type="AlphaFoldDB" id="A0A842JDK1"/>
<dbReference type="RefSeq" id="WP_185904527.1">
    <property type="nucleotide sequence ID" value="NZ_JACMSE010000002.1"/>
</dbReference>
<comment type="caution">
    <text evidence="2">The sequence shown here is derived from an EMBL/GenBank/DDBJ whole genome shotgun (WGS) entry which is preliminary data.</text>
</comment>
<dbReference type="InterPro" id="IPR020109">
    <property type="entry name" value="Holin_r1t"/>
</dbReference>
<name>A0A842JDK1_9ACTN</name>
<dbReference type="EMBL" id="JACMSE010000002">
    <property type="protein sequence ID" value="MBC2888561.1"/>
    <property type="molecule type" value="Genomic_DNA"/>
</dbReference>
<dbReference type="Proteomes" id="UP000587396">
    <property type="component" value="Unassembled WGS sequence"/>
</dbReference>
<sequence>MNDRLKRWLHAAAIRAAKTAAQAAIGIIGASTAFGAVDWPLAASAAALAAIVSLLTSIAGIPEVDQGSSLPLLAKGGE</sequence>
<keyword evidence="1" id="KW-1133">Transmembrane helix</keyword>
<evidence type="ECO:0000313" key="2">
    <source>
        <dbReference type="EMBL" id="MBC2888561.1"/>
    </source>
</evidence>
<protein>
    <recommendedName>
        <fullName evidence="4">Holin</fullName>
    </recommendedName>
</protein>
<dbReference type="Pfam" id="PF16945">
    <property type="entry name" value="Phage_r1t_holin"/>
    <property type="match status" value="1"/>
</dbReference>
<proteinExistence type="predicted"/>
<keyword evidence="1" id="KW-0812">Transmembrane</keyword>
<feature type="transmembrane region" description="Helical" evidence="1">
    <location>
        <begin position="12"/>
        <end position="35"/>
    </location>
</feature>
<evidence type="ECO:0008006" key="4">
    <source>
        <dbReference type="Google" id="ProtNLM"/>
    </source>
</evidence>
<gene>
    <name evidence="2" type="ORF">H7313_04255</name>
</gene>
<accession>A0A842JDK1</accession>
<reference evidence="2 3" key="1">
    <citation type="submission" date="2020-08" db="EMBL/GenBank/DDBJ databases">
        <authorList>
            <person name="Liu C."/>
            <person name="Sun Q."/>
        </authorList>
    </citation>
    <scope>NUCLEOTIDE SEQUENCE [LARGE SCALE GENOMIC DNA]</scope>
    <source>
        <strain evidence="2 3">N22</strain>
    </source>
</reference>
<evidence type="ECO:0000313" key="3">
    <source>
        <dbReference type="Proteomes" id="UP000587396"/>
    </source>
</evidence>
<keyword evidence="3" id="KW-1185">Reference proteome</keyword>
<keyword evidence="1" id="KW-0472">Membrane</keyword>